<dbReference type="InterPro" id="IPR025392">
    <property type="entry name" value="DUF4124"/>
</dbReference>
<reference evidence="4" key="1">
    <citation type="journal article" date="2019" name="Int. J. Syst. Evol. Microbiol.">
        <title>The Global Catalogue of Microorganisms (GCM) 10K type strain sequencing project: providing services to taxonomists for standard genome sequencing and annotation.</title>
        <authorList>
            <consortium name="The Broad Institute Genomics Platform"/>
            <consortium name="The Broad Institute Genome Sequencing Center for Infectious Disease"/>
            <person name="Wu L."/>
            <person name="Ma J."/>
        </authorList>
    </citation>
    <scope>NUCLEOTIDE SEQUENCE [LARGE SCALE GENOMIC DNA]</scope>
    <source>
        <strain evidence="4">JCM 17555</strain>
    </source>
</reference>
<comment type="caution">
    <text evidence="3">The sequence shown here is derived from an EMBL/GenBank/DDBJ whole genome shotgun (WGS) entry which is preliminary data.</text>
</comment>
<gene>
    <name evidence="3" type="ORF">GCM10022278_35450</name>
</gene>
<keyword evidence="1" id="KW-0732">Signal</keyword>
<feature type="domain" description="DUF4124" evidence="2">
    <location>
        <begin position="23"/>
        <end position="68"/>
    </location>
</feature>
<dbReference type="EMBL" id="BAABBO010000018">
    <property type="protein sequence ID" value="GAA3975442.1"/>
    <property type="molecule type" value="Genomic_DNA"/>
</dbReference>
<protein>
    <recommendedName>
        <fullName evidence="2">DUF4124 domain-containing protein</fullName>
    </recommendedName>
</protein>
<organism evidence="3 4">
    <name type="scientific">Allohahella marinimesophila</name>
    <dbReference type="NCBI Taxonomy" id="1054972"/>
    <lineage>
        <taxon>Bacteria</taxon>
        <taxon>Pseudomonadati</taxon>
        <taxon>Pseudomonadota</taxon>
        <taxon>Gammaproteobacteria</taxon>
        <taxon>Oceanospirillales</taxon>
        <taxon>Hahellaceae</taxon>
        <taxon>Allohahella</taxon>
    </lineage>
</organism>
<dbReference type="Proteomes" id="UP001501337">
    <property type="component" value="Unassembled WGS sequence"/>
</dbReference>
<proteinExistence type="predicted"/>
<sequence length="293" mass="33364">MREVYVEKTRRKALLLLMVASTAVTPLAQAKVYKWVDAQGQTHYSATPPPPPPAAATESIAAEPTVEVEELAIGGRGAVSRNDSRVYGTYWGVLPETGQSVRYELNHGRFNLKEFSLNYSGVHEAVLAEGEYRVTGGVLEQSIFQRQDGELPTIGKSSQELLSVSEDRFSVFLETGHTVVYRKLTPRMESEFSVSVSGLWQDVSKNGWRIRFTDDDFSIYEKFSQYGSWKFVAAGQWSWTEPTMELDFVVNLREPVAHTRPQLKRWTLMKKRFDELEFRDEDGQQLVQLKRAK</sequence>
<name>A0ABP7Q380_9GAMM</name>
<evidence type="ECO:0000313" key="4">
    <source>
        <dbReference type="Proteomes" id="UP001501337"/>
    </source>
</evidence>
<keyword evidence="4" id="KW-1185">Reference proteome</keyword>
<accession>A0ABP7Q380</accession>
<evidence type="ECO:0000313" key="3">
    <source>
        <dbReference type="EMBL" id="GAA3975442.1"/>
    </source>
</evidence>
<feature type="signal peptide" evidence="1">
    <location>
        <begin position="1"/>
        <end position="30"/>
    </location>
</feature>
<dbReference type="Pfam" id="PF13511">
    <property type="entry name" value="DUF4124"/>
    <property type="match status" value="1"/>
</dbReference>
<evidence type="ECO:0000256" key="1">
    <source>
        <dbReference type="SAM" id="SignalP"/>
    </source>
</evidence>
<feature type="chain" id="PRO_5046180327" description="DUF4124 domain-containing protein" evidence="1">
    <location>
        <begin position="31"/>
        <end position="293"/>
    </location>
</feature>
<evidence type="ECO:0000259" key="2">
    <source>
        <dbReference type="Pfam" id="PF13511"/>
    </source>
</evidence>